<feature type="region of interest" description="Disordered" evidence="1">
    <location>
        <begin position="840"/>
        <end position="962"/>
    </location>
</feature>
<organism evidence="2 3">
    <name type="scientific">Leptomonas seymouri</name>
    <dbReference type="NCBI Taxonomy" id="5684"/>
    <lineage>
        <taxon>Eukaryota</taxon>
        <taxon>Discoba</taxon>
        <taxon>Euglenozoa</taxon>
        <taxon>Kinetoplastea</taxon>
        <taxon>Metakinetoplastina</taxon>
        <taxon>Trypanosomatida</taxon>
        <taxon>Trypanosomatidae</taxon>
        <taxon>Leishmaniinae</taxon>
        <taxon>Leptomonas</taxon>
    </lineage>
</organism>
<feature type="region of interest" description="Disordered" evidence="1">
    <location>
        <begin position="515"/>
        <end position="537"/>
    </location>
</feature>
<feature type="compositionally biased region" description="Low complexity" evidence="1">
    <location>
        <begin position="923"/>
        <end position="948"/>
    </location>
</feature>
<gene>
    <name evidence="2" type="ORF">ABL78_3010</name>
</gene>
<sequence>MWESLPPVVPASSTPAGELTGVSVATHLSGMISGPGNTAPKAYVPSTSMLMPGGHGEYSSDSTNQQLAATSAPDTAGIVRAPTATPANSNPFATARAAPPALRGTAGGNDWYTQPNVKGAPHASQFYSPMASVSQMPLPADFADSSLTSAVMTASAATATATTAIDVASGRSSVSGFPAAPQVSTKAPSASPPQHVLSPYSIQHPAPRPPLSQSPSVLPLSCAAAAHRHDPSNILPRAPQPVSASFDAACLSTQTGDRASTVAIHSVSSHYSQSDVFTSVQAAPPSNTFNANAPWQSSELISNGIAGDANDGACALSALSGGGGAPSAAPMAPSSTADHQHQAHSALSGVNAVAAAESPADRLDVTASQADASASVVGSPFPRVSQLIFQPAHSADVVPSTVLAPATSDTEAVAALVTPASSFSVAPASVRPPFPGHPPSFTAAAGGSGTSLTFTSPCFHTAERALGEPLAPSSLPGAMPIGVSTEAQSQNSFYLGQCQPPTLVHLQQQMQPSLSTRPTTTANNWTGTPTGLTSVGPFRITQSTVPVTPIEQRGPDAVHTFGMEPTSLMSRARASPIPSTAGARDVHHRYAMPPGLNGVGLASHNGMLTQNTDATGLIPPFSSSTANAAHAWPSTSPQGAEDCGGYHVNGDAARHAVSPSPTSSNLAQHHALPLSSAPMGGIQNVHTAPVATAGDAPDALCTSFVPGSIDHNQSFYFGTAGNDNLRRSFFFPITARPAMGEREDGTELNAVDEAAGRSNDLAPYLRRPGLPSSRTGSAEAPRVPSPSTSRMQVPASRSLPTEAVGSGEGYCSPALYRVPSFSSTSPLQLPVAPSQSLAPAAAPSSMAAGDSTSKPAVTRGNPLLPAQQRPQWAPPHAVPQPTPKRVVPPPLVPQAHLQHSLSEDPLRTAAGGSGGSGRGGRPHAGAPNAVVSALSSNSRSSSMASGAGDINNANRSGSSRTTAVADGPWAVSMNASFISPTLANSMARRRFEDFVSASEVSLPLSESGAHAAIRNAAKVASKITSPLSLSITMRLAPDMSQPRTPQPAAAAAGVTTAPVGPVPAYILDWERSLAAFQTRAESYYTFKNVCTETYLTLIEHDVDRFLVCYYSGGAVKPEEAVQGALASRARTSGATTQHVRSNTMGIARGGGTAGDAQRGGSFHKSIQASKTLQKLSEAGSKWLMNLRRAAMPPLPQWGDAKPSSFNAGTVALLPPVCSAASSNSSALVDSFASTQAPLHFSSLSAAARPSMEGVDEWWMTTETPTTAEGNFSNNSVEIVEPTYSVGGQPTSRETGNAFYASSTEATSTDVAQQLTNPLSFSGKSSTTASISSDTLSTTSLSRAAGAAAIAGGGGGVVSILKAPPLSRLSYNIAAEEELQRLRQLGPYLANVIPETYMDMRPSEQVLQHVQRNYPIILNALQHVLLMNGGESPPAWDAAARHARNAASLPVSSGASEAAKMLIATRIRQGLLVPSIVATWRDYLSPLEMKVKELVQIATTNIDPILDELQSVPTDGVATAEMSSSALTDLYARQRLRASREQPVRRLARLLRGDEEYLTSIHIMDDEFIENGEAWRSRSAAMRDTGAALSDYVPVYGLVLSRLHRLEMEHRTVLELWCGGAPSALAPSTRSSESRPA</sequence>
<keyword evidence="3" id="KW-1185">Reference proteome</keyword>
<dbReference type="EMBL" id="LJSK01000070">
    <property type="protein sequence ID" value="KPI87900.1"/>
    <property type="molecule type" value="Genomic_DNA"/>
</dbReference>
<dbReference type="VEuPathDB" id="TriTrypDB:Lsey_0070_0070"/>
<dbReference type="Proteomes" id="UP000038009">
    <property type="component" value="Unassembled WGS sequence"/>
</dbReference>
<feature type="region of interest" description="Disordered" evidence="1">
    <location>
        <begin position="325"/>
        <end position="344"/>
    </location>
</feature>
<dbReference type="OMA" id="YILDWER"/>
<feature type="region of interest" description="Disordered" evidence="1">
    <location>
        <begin position="53"/>
        <end position="72"/>
    </location>
</feature>
<feature type="region of interest" description="Disordered" evidence="1">
    <location>
        <begin position="172"/>
        <end position="216"/>
    </location>
</feature>
<evidence type="ECO:0000313" key="2">
    <source>
        <dbReference type="EMBL" id="KPI87900.1"/>
    </source>
</evidence>
<feature type="compositionally biased region" description="Polar residues" evidence="1">
    <location>
        <begin position="59"/>
        <end position="72"/>
    </location>
</feature>
<feature type="compositionally biased region" description="Polar residues" evidence="1">
    <location>
        <begin position="951"/>
        <end position="962"/>
    </location>
</feature>
<evidence type="ECO:0000256" key="1">
    <source>
        <dbReference type="SAM" id="MobiDB-lite"/>
    </source>
</evidence>
<feature type="compositionally biased region" description="Low complexity" evidence="1">
    <location>
        <begin position="516"/>
        <end position="531"/>
    </location>
</feature>
<reference evidence="2 3" key="1">
    <citation type="journal article" date="2015" name="PLoS Pathog.">
        <title>Leptomonas seymouri: Adaptations to the Dixenous Life Cycle Analyzed by Genome Sequencing, Transcriptome Profiling and Co-infection with Leishmania donovani.</title>
        <authorList>
            <person name="Kraeva N."/>
            <person name="Butenko A."/>
            <person name="Hlavacova J."/>
            <person name="Kostygov A."/>
            <person name="Myskova J."/>
            <person name="Grybchuk D."/>
            <person name="Lestinova T."/>
            <person name="Votypka J."/>
            <person name="Volf P."/>
            <person name="Opperdoes F."/>
            <person name="Flegontov P."/>
            <person name="Lukes J."/>
            <person name="Yurchenko V."/>
        </authorList>
    </citation>
    <scope>NUCLEOTIDE SEQUENCE [LARGE SCALE GENOMIC DNA]</scope>
    <source>
        <strain evidence="2 3">ATCC 30220</strain>
    </source>
</reference>
<feature type="region of interest" description="Disordered" evidence="1">
    <location>
        <begin position="741"/>
        <end position="806"/>
    </location>
</feature>
<protein>
    <submittedName>
        <fullName evidence="2">Uncharacterized protein</fullName>
    </submittedName>
</protein>
<feature type="region of interest" description="Disordered" evidence="1">
    <location>
        <begin position="79"/>
        <end position="110"/>
    </location>
</feature>
<accession>A0A0N1ILK6</accession>
<feature type="compositionally biased region" description="Low complexity" evidence="1">
    <location>
        <begin position="326"/>
        <end position="337"/>
    </location>
</feature>
<feature type="compositionally biased region" description="Pro residues" evidence="1">
    <location>
        <begin position="872"/>
        <end position="892"/>
    </location>
</feature>
<comment type="caution">
    <text evidence="2">The sequence shown here is derived from an EMBL/GenBank/DDBJ whole genome shotgun (WGS) entry which is preliminary data.</text>
</comment>
<evidence type="ECO:0000313" key="3">
    <source>
        <dbReference type="Proteomes" id="UP000038009"/>
    </source>
</evidence>
<dbReference type="OrthoDB" id="21001at2759"/>
<proteinExistence type="predicted"/>
<name>A0A0N1ILK6_LEPSE</name>